<protein>
    <submittedName>
        <fullName evidence="2">Uncharacterized protein</fullName>
    </submittedName>
</protein>
<dbReference type="Proteomes" id="UP000008634">
    <property type="component" value="Chromosome"/>
</dbReference>
<feature type="transmembrane region" description="Helical" evidence="1">
    <location>
        <begin position="119"/>
        <end position="138"/>
    </location>
</feature>
<feature type="transmembrane region" description="Helical" evidence="1">
    <location>
        <begin position="163"/>
        <end position="184"/>
    </location>
</feature>
<organism evidence="2 3">
    <name type="scientific">Cellulophaga algicola (strain DSM 14237 / IC166 / ACAM 630)</name>
    <dbReference type="NCBI Taxonomy" id="688270"/>
    <lineage>
        <taxon>Bacteria</taxon>
        <taxon>Pseudomonadati</taxon>
        <taxon>Bacteroidota</taxon>
        <taxon>Flavobacteriia</taxon>
        <taxon>Flavobacteriales</taxon>
        <taxon>Flavobacteriaceae</taxon>
        <taxon>Cellulophaga</taxon>
    </lineage>
</organism>
<gene>
    <name evidence="2" type="ordered locus">Celal_1858</name>
</gene>
<sequence>MAQLFQVQSRRTNSIFIDDNEMILTFKPIYDIDKFINMYKYPEMYDTTEIFKFNEIKRIQFQNGFMKFKGAQKANETIVTIDDIQFKLAEDLPKFRLALDKIKSLKVAHKKETKLKSIYRSRGFLVSIFGLLFIALAWRDNIATGHLERRLAATSLKNIFERLGTPLSLTIGIIIIFIGCYLMWKKTTSRDTVISYENIQG</sequence>
<accession>E6XE77</accession>
<dbReference type="AlphaFoldDB" id="E6XE77"/>
<dbReference type="RefSeq" id="WP_013550636.1">
    <property type="nucleotide sequence ID" value="NC_014934.1"/>
</dbReference>
<evidence type="ECO:0000313" key="2">
    <source>
        <dbReference type="EMBL" id="ADV49158.1"/>
    </source>
</evidence>
<keyword evidence="3" id="KW-1185">Reference proteome</keyword>
<dbReference type="STRING" id="688270.Celal_1858"/>
<reference evidence="2 3" key="1">
    <citation type="journal article" date="2010" name="Stand. Genomic Sci.">
        <title>Complete genome sequence of Cellulophaga algicola type strain (IC166).</title>
        <authorList>
            <person name="Abt B."/>
            <person name="Lu M."/>
            <person name="Misra M."/>
            <person name="Han C."/>
            <person name="Nolan M."/>
            <person name="Lucas S."/>
            <person name="Hammon N."/>
            <person name="Deshpande S."/>
            <person name="Cheng J.F."/>
            <person name="Tapia R."/>
            <person name="Goodwin L."/>
            <person name="Pitluck S."/>
            <person name="Liolios K."/>
            <person name="Pagani I."/>
            <person name="Ivanova N."/>
            <person name="Mavromatis K."/>
            <person name="Ovchinikova G."/>
            <person name="Pati A."/>
            <person name="Chen A."/>
            <person name="Palaniappan K."/>
            <person name="Land M."/>
            <person name="Hauser L."/>
            <person name="Chang Y.J."/>
            <person name="Jeffries C.D."/>
            <person name="Detter J.C."/>
            <person name="Brambilla E."/>
            <person name="Rohde M."/>
            <person name="Tindall B.J."/>
            <person name="Goker M."/>
            <person name="Woyke T."/>
            <person name="Bristow J."/>
            <person name="Eisen J.A."/>
            <person name="Markowitz V."/>
            <person name="Hugenholtz P."/>
            <person name="Kyrpides N.C."/>
            <person name="Klenk H.P."/>
            <person name="Lapidus A."/>
        </authorList>
    </citation>
    <scope>NUCLEOTIDE SEQUENCE [LARGE SCALE GENOMIC DNA]</scope>
    <source>
        <strain evidence="3">DSM 14237 / IC166 / ACAM 630</strain>
    </source>
</reference>
<name>E6XE77_CELAD</name>
<dbReference type="KEGG" id="cao:Celal_1858"/>
<keyword evidence="1" id="KW-1133">Transmembrane helix</keyword>
<dbReference type="OrthoDB" id="1453589at2"/>
<dbReference type="HOGENOM" id="CLU_1358419_0_0_10"/>
<evidence type="ECO:0000256" key="1">
    <source>
        <dbReference type="SAM" id="Phobius"/>
    </source>
</evidence>
<keyword evidence="1" id="KW-0472">Membrane</keyword>
<dbReference type="EMBL" id="CP002453">
    <property type="protein sequence ID" value="ADV49158.1"/>
    <property type="molecule type" value="Genomic_DNA"/>
</dbReference>
<keyword evidence="1" id="KW-0812">Transmembrane</keyword>
<proteinExistence type="predicted"/>
<evidence type="ECO:0000313" key="3">
    <source>
        <dbReference type="Proteomes" id="UP000008634"/>
    </source>
</evidence>